<evidence type="ECO:0000313" key="11">
    <source>
        <dbReference type="Proteomes" id="UP000676506"/>
    </source>
</evidence>
<dbReference type="RefSeq" id="WP_211429152.1">
    <property type="nucleotide sequence ID" value="NZ_CP072648.1"/>
</dbReference>
<feature type="transmembrane region" description="Helical" evidence="8">
    <location>
        <begin position="82"/>
        <end position="101"/>
    </location>
</feature>
<gene>
    <name evidence="10" type="ORF">J8C06_02140</name>
</gene>
<dbReference type="PANTHER" id="PTHR33908:SF11">
    <property type="entry name" value="MEMBRANE PROTEIN"/>
    <property type="match status" value="1"/>
</dbReference>
<dbReference type="InterPro" id="IPR038731">
    <property type="entry name" value="RgtA/B/C-like"/>
</dbReference>
<evidence type="ECO:0000256" key="5">
    <source>
        <dbReference type="ARBA" id="ARBA00022692"/>
    </source>
</evidence>
<keyword evidence="3 10" id="KW-0328">Glycosyltransferase</keyword>
<accession>A0ABX8BB58</accession>
<dbReference type="Proteomes" id="UP000676506">
    <property type="component" value="Chromosome 1"/>
</dbReference>
<evidence type="ECO:0000256" key="3">
    <source>
        <dbReference type="ARBA" id="ARBA00022676"/>
    </source>
</evidence>
<feature type="transmembrane region" description="Helical" evidence="8">
    <location>
        <begin position="167"/>
        <end position="193"/>
    </location>
</feature>
<keyword evidence="7 8" id="KW-0472">Membrane</keyword>
<name>A0ABX8BB58_9BACT</name>
<protein>
    <submittedName>
        <fullName evidence="10">Glycosyltransferase family 39 protein</fullName>
        <ecNumber evidence="10">2.4.-.-</ecNumber>
    </submittedName>
</protein>
<evidence type="ECO:0000256" key="2">
    <source>
        <dbReference type="ARBA" id="ARBA00022475"/>
    </source>
</evidence>
<keyword evidence="11" id="KW-1185">Reference proteome</keyword>
<evidence type="ECO:0000256" key="1">
    <source>
        <dbReference type="ARBA" id="ARBA00004651"/>
    </source>
</evidence>
<dbReference type="EMBL" id="CP072648">
    <property type="protein sequence ID" value="QUW03261.1"/>
    <property type="molecule type" value="Genomic_DNA"/>
</dbReference>
<keyword evidence="2" id="KW-1003">Cell membrane</keyword>
<evidence type="ECO:0000259" key="9">
    <source>
        <dbReference type="Pfam" id="PF13231"/>
    </source>
</evidence>
<dbReference type="GO" id="GO:0016757">
    <property type="term" value="F:glycosyltransferase activity"/>
    <property type="evidence" value="ECO:0007669"/>
    <property type="project" value="UniProtKB-KW"/>
</dbReference>
<keyword evidence="6 8" id="KW-1133">Transmembrane helix</keyword>
<feature type="domain" description="Glycosyltransferase RgtA/B/C/D-like" evidence="9">
    <location>
        <begin position="66"/>
        <end position="220"/>
    </location>
</feature>
<evidence type="ECO:0000256" key="4">
    <source>
        <dbReference type="ARBA" id="ARBA00022679"/>
    </source>
</evidence>
<feature type="transmembrane region" description="Helical" evidence="8">
    <location>
        <begin position="138"/>
        <end position="155"/>
    </location>
</feature>
<comment type="subcellular location">
    <subcellularLocation>
        <location evidence="1">Cell membrane</location>
        <topology evidence="1">Multi-pass membrane protein</topology>
    </subcellularLocation>
</comment>
<feature type="transmembrane region" description="Helical" evidence="8">
    <location>
        <begin position="387"/>
        <end position="407"/>
    </location>
</feature>
<dbReference type="PROSITE" id="PS51257">
    <property type="entry name" value="PROKAR_LIPOPROTEIN"/>
    <property type="match status" value="1"/>
</dbReference>
<reference evidence="10 11" key="1">
    <citation type="submission" date="2021-03" db="EMBL/GenBank/DDBJ databases">
        <title>Genomic and phenotypic characterization of Chloracidobacterium isolates provides evidence for multiple species.</title>
        <authorList>
            <person name="Saini M.K."/>
            <person name="Costas A.M.G."/>
            <person name="Tank M."/>
            <person name="Bryant D.A."/>
        </authorList>
    </citation>
    <scope>NUCLEOTIDE SEQUENCE [LARGE SCALE GENOMIC DNA]</scope>
    <source>
        <strain evidence="10 11">BV2-C</strain>
    </source>
</reference>
<evidence type="ECO:0000256" key="7">
    <source>
        <dbReference type="ARBA" id="ARBA00023136"/>
    </source>
</evidence>
<organism evidence="10 11">
    <name type="scientific">Chloracidobacterium validum</name>
    <dbReference type="NCBI Taxonomy" id="2821543"/>
    <lineage>
        <taxon>Bacteria</taxon>
        <taxon>Pseudomonadati</taxon>
        <taxon>Acidobacteriota</taxon>
        <taxon>Terriglobia</taxon>
        <taxon>Terriglobales</taxon>
        <taxon>Acidobacteriaceae</taxon>
        <taxon>Chloracidobacterium</taxon>
    </lineage>
</organism>
<evidence type="ECO:0000313" key="10">
    <source>
        <dbReference type="EMBL" id="QUW03261.1"/>
    </source>
</evidence>
<feature type="transmembrane region" description="Helical" evidence="8">
    <location>
        <begin position="332"/>
        <end position="353"/>
    </location>
</feature>
<evidence type="ECO:0000256" key="6">
    <source>
        <dbReference type="ARBA" id="ARBA00022989"/>
    </source>
</evidence>
<feature type="transmembrane region" description="Helical" evidence="8">
    <location>
        <begin position="359"/>
        <end position="380"/>
    </location>
</feature>
<proteinExistence type="predicted"/>
<feature type="transmembrane region" description="Helical" evidence="8">
    <location>
        <begin position="205"/>
        <end position="222"/>
    </location>
</feature>
<dbReference type="InterPro" id="IPR050297">
    <property type="entry name" value="LipidA_mod_glycosyltrf_83"/>
</dbReference>
<sequence length="410" mass="45376">MIERRRLATIAGLVGLACAVRLGVRLARGEATFWEQSYGFYFELAQKLVREQSFCLDAVTCAYWTPLYPAFLALVTAGERNFLAIAMAQSLVGGLTTWCAYELARLWFDARAGWMAAGLTALYPYFVVHDTALQETGLYTAATAAATLALARIPIAQHRFRQAGLAGALTGLAILVRPSLTPFVPLALVWLGLSCQEQASRRWKLVGGYALALALVLLPWIVRNAFVVGRPTLTTRLGYSLWAAHNPHTFTHYPSGSIDRSTEAAWAAMTSDELAAVSRAALRETSFDDWFRTRAWAYIRAHPDVAAWGACRKLGAAFWWRLNPLKGPREQWVYGLSYGSVMLLAGMGVWQLGRRKQWLPIWLCGAHVAAFCLVTAVFWAHTSHRSYLDVYFIVLAGGALASIRRAVSPR</sequence>
<evidence type="ECO:0000256" key="8">
    <source>
        <dbReference type="SAM" id="Phobius"/>
    </source>
</evidence>
<keyword evidence="5 8" id="KW-0812">Transmembrane</keyword>
<dbReference type="EC" id="2.4.-.-" evidence="10"/>
<keyword evidence="4 10" id="KW-0808">Transferase</keyword>
<dbReference type="PANTHER" id="PTHR33908">
    <property type="entry name" value="MANNOSYLTRANSFERASE YKCB-RELATED"/>
    <property type="match status" value="1"/>
</dbReference>
<feature type="transmembrane region" description="Helical" evidence="8">
    <location>
        <begin position="108"/>
        <end position="126"/>
    </location>
</feature>
<dbReference type="Pfam" id="PF13231">
    <property type="entry name" value="PMT_2"/>
    <property type="match status" value="1"/>
</dbReference>